<keyword evidence="3" id="KW-0408">Iron</keyword>
<dbReference type="Proteomes" id="UP000241858">
    <property type="component" value="Unassembled WGS sequence"/>
</dbReference>
<evidence type="ECO:0000256" key="4">
    <source>
        <dbReference type="ARBA" id="ARBA00025742"/>
    </source>
</evidence>
<dbReference type="GO" id="GO:0046872">
    <property type="term" value="F:metal ion binding"/>
    <property type="evidence" value="ECO:0007669"/>
    <property type="project" value="UniProtKB-KW"/>
</dbReference>
<evidence type="ECO:0000256" key="1">
    <source>
        <dbReference type="ARBA" id="ARBA00022723"/>
    </source>
</evidence>
<keyword evidence="1" id="KW-0479">Metal-binding</keyword>
<dbReference type="OrthoDB" id="9785415at2"/>
<dbReference type="InterPro" id="IPR057406">
    <property type="entry name" value="Pua-like_dom"/>
</dbReference>
<dbReference type="RefSeq" id="WP_060999143.1">
    <property type="nucleotide sequence ID" value="NZ_LNQZ01000020.1"/>
</dbReference>
<evidence type="ECO:0000259" key="6">
    <source>
        <dbReference type="Pfam" id="PF24405"/>
    </source>
</evidence>
<keyword evidence="2" id="KW-0378">Hydrolase</keyword>
<comment type="similarity">
    <text evidence="4">Belongs to the cyclic nucleotide phosphodiesterase class-III family.</text>
</comment>
<evidence type="ECO:0000259" key="5">
    <source>
        <dbReference type="Pfam" id="PF00149"/>
    </source>
</evidence>
<dbReference type="SUPFAM" id="SSF56300">
    <property type="entry name" value="Metallo-dependent phosphatases"/>
    <property type="match status" value="1"/>
</dbReference>
<evidence type="ECO:0000256" key="2">
    <source>
        <dbReference type="ARBA" id="ARBA00022801"/>
    </source>
</evidence>
<dbReference type="GO" id="GO:0016787">
    <property type="term" value="F:hydrolase activity"/>
    <property type="evidence" value="ECO:0007669"/>
    <property type="project" value="UniProtKB-KW"/>
</dbReference>
<evidence type="ECO:0000256" key="3">
    <source>
        <dbReference type="ARBA" id="ARBA00023004"/>
    </source>
</evidence>
<dbReference type="AlphaFoldDB" id="A0A2T3HTA6"/>
<dbReference type="PANTHER" id="PTHR42988">
    <property type="entry name" value="PHOSPHOHYDROLASE"/>
    <property type="match status" value="1"/>
</dbReference>
<feature type="domain" description="Pua-like" evidence="6">
    <location>
        <begin position="2"/>
        <end position="174"/>
    </location>
</feature>
<sequence length="554" mass="63587">MLVLRFRDLVTQPGDTIKLHQDIIEKDGYVYWGWWSKAGEKCPSIFLDYQLELAPLTKEIFLFDSGQSKLYKAVLSELKFDNSPSGMDCPDNFACAPEYYHQQKFKAWFKLGSIIEVKESEVSNTLQKYSYDDNNHGLFLEKNTFQDFFNKKVISLDELRHQDRTIWFFKHFENGHSEHEILLYNSNAVIPTVFPNNYVKVNDSKIHWVSDLHFSEGANQHGFNNQLLNSSLYSIIEKEFKYTLNALIVSGDMTWSASKDEFDQTVKFYTDLSSNTQLDLSKICFCPGNHDLSYQGTLTGEQKEALEKLHLLQRGEKITKEGGLEGRDNLTKDEISSLQSLETTEVAKDAYEQHFVTVTSAKPNEFLSMGKKFLINNQRAVEICLLNSNRMQQYKYLFQGNGFIGEDQRSDAAHEMGWTTSKGYGALRIVVLHHNLLPVEYSNIPYIGSSPGSYVYDSQATLKWCYKHDVDVILHGHTHQRSAMKLSDFDIKNNITKSVWIVGLGSTGVHHSHIVPTHTNQLAELDFSNKHIEIQFYDIVNNEVVRSGESLKLE</sequence>
<evidence type="ECO:0000313" key="7">
    <source>
        <dbReference type="EMBL" id="PST97999.1"/>
    </source>
</evidence>
<gene>
    <name evidence="7" type="ORF">C0W81_18560</name>
</gene>
<dbReference type="EMBL" id="PYLY01000056">
    <property type="protein sequence ID" value="PST97999.1"/>
    <property type="molecule type" value="Genomic_DNA"/>
</dbReference>
<reference evidence="7 8" key="1">
    <citation type="submission" date="2018-03" db="EMBL/GenBank/DDBJ databases">
        <title>Whole genome sequencing of Histamine producing bacteria.</title>
        <authorList>
            <person name="Butler K."/>
        </authorList>
    </citation>
    <scope>NUCLEOTIDE SEQUENCE [LARGE SCALE GENOMIC DNA]</scope>
    <source>
        <strain evidence="7 8">DSM 23343</strain>
    </source>
</reference>
<proteinExistence type="inferred from homology"/>
<evidence type="ECO:0000313" key="8">
    <source>
        <dbReference type="Proteomes" id="UP000241858"/>
    </source>
</evidence>
<feature type="domain" description="Calcineurin-like phosphoesterase" evidence="5">
    <location>
        <begin position="205"/>
        <end position="480"/>
    </location>
</feature>
<dbReference type="InterPro" id="IPR029052">
    <property type="entry name" value="Metallo-depent_PP-like"/>
</dbReference>
<name>A0A2T3HTA6_9GAMM</name>
<dbReference type="Gene3D" id="3.60.21.10">
    <property type="match status" value="1"/>
</dbReference>
<dbReference type="PANTHER" id="PTHR42988:SF2">
    <property type="entry name" value="CYCLIC NUCLEOTIDE PHOSPHODIESTERASE CBUA0032-RELATED"/>
    <property type="match status" value="1"/>
</dbReference>
<accession>A0A2T3HTA6</accession>
<dbReference type="InterPro" id="IPR050884">
    <property type="entry name" value="CNP_phosphodiesterase-III"/>
</dbReference>
<protein>
    <submittedName>
        <fullName evidence="7">Calcineurin phosphoesterase</fullName>
    </submittedName>
</protein>
<organism evidence="7 8">
    <name type="scientific">Photobacterium aquimaris</name>
    <dbReference type="NCBI Taxonomy" id="512643"/>
    <lineage>
        <taxon>Bacteria</taxon>
        <taxon>Pseudomonadati</taxon>
        <taxon>Pseudomonadota</taxon>
        <taxon>Gammaproteobacteria</taxon>
        <taxon>Vibrionales</taxon>
        <taxon>Vibrionaceae</taxon>
        <taxon>Photobacterium</taxon>
    </lineage>
</organism>
<dbReference type="Pfam" id="PF24405">
    <property type="entry name" value="Pua-like"/>
    <property type="match status" value="1"/>
</dbReference>
<dbReference type="InterPro" id="IPR004843">
    <property type="entry name" value="Calcineurin-like_PHP"/>
</dbReference>
<comment type="caution">
    <text evidence="7">The sequence shown here is derived from an EMBL/GenBank/DDBJ whole genome shotgun (WGS) entry which is preliminary data.</text>
</comment>
<dbReference type="Pfam" id="PF00149">
    <property type="entry name" value="Metallophos"/>
    <property type="match status" value="1"/>
</dbReference>